<protein>
    <submittedName>
        <fullName evidence="1">Uncharacterized protein</fullName>
    </submittedName>
</protein>
<reference evidence="1 2" key="1">
    <citation type="journal article" date="2018" name="Nat. Ecol. Evol.">
        <title>Pezizomycetes genomes reveal the molecular basis of ectomycorrhizal truffle lifestyle.</title>
        <authorList>
            <person name="Murat C."/>
            <person name="Payen T."/>
            <person name="Noel B."/>
            <person name="Kuo A."/>
            <person name="Morin E."/>
            <person name="Chen J."/>
            <person name="Kohler A."/>
            <person name="Krizsan K."/>
            <person name="Balestrini R."/>
            <person name="Da Silva C."/>
            <person name="Montanini B."/>
            <person name="Hainaut M."/>
            <person name="Levati E."/>
            <person name="Barry K.W."/>
            <person name="Belfiori B."/>
            <person name="Cichocki N."/>
            <person name="Clum A."/>
            <person name="Dockter R.B."/>
            <person name="Fauchery L."/>
            <person name="Guy J."/>
            <person name="Iotti M."/>
            <person name="Le Tacon F."/>
            <person name="Lindquist E.A."/>
            <person name="Lipzen A."/>
            <person name="Malagnac F."/>
            <person name="Mello A."/>
            <person name="Molinier V."/>
            <person name="Miyauchi S."/>
            <person name="Poulain J."/>
            <person name="Riccioni C."/>
            <person name="Rubini A."/>
            <person name="Sitrit Y."/>
            <person name="Splivallo R."/>
            <person name="Traeger S."/>
            <person name="Wang M."/>
            <person name="Zifcakova L."/>
            <person name="Wipf D."/>
            <person name="Zambonelli A."/>
            <person name="Paolocci F."/>
            <person name="Nowrousian M."/>
            <person name="Ottonello S."/>
            <person name="Baldrian P."/>
            <person name="Spatafora J.W."/>
            <person name="Henrissat B."/>
            <person name="Nagy L.G."/>
            <person name="Aury J.M."/>
            <person name="Wincker P."/>
            <person name="Grigoriev I.V."/>
            <person name="Bonfante P."/>
            <person name="Martin F.M."/>
        </authorList>
    </citation>
    <scope>NUCLEOTIDE SEQUENCE [LARGE SCALE GENOMIC DNA]</scope>
    <source>
        <strain evidence="1 2">CCBAS932</strain>
    </source>
</reference>
<dbReference type="Proteomes" id="UP000277580">
    <property type="component" value="Unassembled WGS sequence"/>
</dbReference>
<dbReference type="AlphaFoldDB" id="A0A3N4KSN1"/>
<dbReference type="EMBL" id="ML119122">
    <property type="protein sequence ID" value="RPB13563.1"/>
    <property type="molecule type" value="Genomic_DNA"/>
</dbReference>
<sequence>MKRPAEALKLARGRWCGVVCGGWEKLTFFFWLFPRTRCCNDSYTTSCSWLGGWSWNLGVGVRLCLLLTRGVVSLFAGLVASQGVTRLITRRDPGGNNYWPVSLVGEWGIWAASFPPRLPVLIYSDG</sequence>
<organism evidence="1 2">
    <name type="scientific">Morchella conica CCBAS932</name>
    <dbReference type="NCBI Taxonomy" id="1392247"/>
    <lineage>
        <taxon>Eukaryota</taxon>
        <taxon>Fungi</taxon>
        <taxon>Dikarya</taxon>
        <taxon>Ascomycota</taxon>
        <taxon>Pezizomycotina</taxon>
        <taxon>Pezizomycetes</taxon>
        <taxon>Pezizales</taxon>
        <taxon>Morchellaceae</taxon>
        <taxon>Morchella</taxon>
    </lineage>
</organism>
<evidence type="ECO:0000313" key="1">
    <source>
        <dbReference type="EMBL" id="RPB13563.1"/>
    </source>
</evidence>
<evidence type="ECO:0000313" key="2">
    <source>
        <dbReference type="Proteomes" id="UP000277580"/>
    </source>
</evidence>
<name>A0A3N4KSN1_9PEZI</name>
<dbReference type="InParanoid" id="A0A3N4KSN1"/>
<gene>
    <name evidence="1" type="ORF">P167DRAFT_103896</name>
</gene>
<proteinExistence type="predicted"/>
<accession>A0A3N4KSN1</accession>
<keyword evidence="2" id="KW-1185">Reference proteome</keyword>